<dbReference type="AlphaFoldDB" id="A0A0M4CXC2"/>
<gene>
    <name evidence="3" type="ORF">DSOUD_2087</name>
</gene>
<reference evidence="3 4" key="1">
    <citation type="submission" date="2015-07" db="EMBL/GenBank/DDBJ databases">
        <title>Isolation and Genomic Characterization of a Novel Halophilic Metal-Reducing Deltaproteobacterium from the Deep Subsurface.</title>
        <authorList>
            <person name="Badalamenti J.P."/>
            <person name="Summers Z.M."/>
            <person name="Gralnick J.A."/>
            <person name="Bond D.R."/>
        </authorList>
    </citation>
    <scope>NUCLEOTIDE SEQUENCE [LARGE SCALE GENOMIC DNA]</scope>
    <source>
        <strain evidence="3 4">WTL</strain>
    </source>
</reference>
<dbReference type="EMBL" id="CP010802">
    <property type="protein sequence ID" value="ALC16854.1"/>
    <property type="molecule type" value="Genomic_DNA"/>
</dbReference>
<keyword evidence="3" id="KW-0808">Transferase</keyword>
<dbReference type="STRING" id="1603606.DSOUD_2087"/>
<dbReference type="PANTHER" id="PTHR12526:SF630">
    <property type="entry name" value="GLYCOSYLTRANSFERASE"/>
    <property type="match status" value="1"/>
</dbReference>
<dbReference type="KEGG" id="des:DSOUD_2087"/>
<feature type="domain" description="Glycosyltransferase subfamily 4-like N-terminal" evidence="2">
    <location>
        <begin position="13"/>
        <end position="169"/>
    </location>
</feature>
<evidence type="ECO:0000313" key="4">
    <source>
        <dbReference type="Proteomes" id="UP000057158"/>
    </source>
</evidence>
<dbReference type="GO" id="GO:0016757">
    <property type="term" value="F:glycosyltransferase activity"/>
    <property type="evidence" value="ECO:0007669"/>
    <property type="project" value="InterPro"/>
</dbReference>
<dbReference type="Pfam" id="PF00534">
    <property type="entry name" value="Glycos_transf_1"/>
    <property type="match status" value="1"/>
</dbReference>
<dbReference type="SUPFAM" id="SSF53756">
    <property type="entry name" value="UDP-Glycosyltransferase/glycogen phosphorylase"/>
    <property type="match status" value="1"/>
</dbReference>
<dbReference type="Gene3D" id="3.40.50.2000">
    <property type="entry name" value="Glycogen Phosphorylase B"/>
    <property type="match status" value="2"/>
</dbReference>
<dbReference type="PATRIC" id="fig|1603606.3.peg.2256"/>
<organism evidence="3 4">
    <name type="scientific">Desulfuromonas soudanensis</name>
    <dbReference type="NCBI Taxonomy" id="1603606"/>
    <lineage>
        <taxon>Bacteria</taxon>
        <taxon>Pseudomonadati</taxon>
        <taxon>Thermodesulfobacteriota</taxon>
        <taxon>Desulfuromonadia</taxon>
        <taxon>Desulfuromonadales</taxon>
        <taxon>Desulfuromonadaceae</taxon>
        <taxon>Desulfuromonas</taxon>
    </lineage>
</organism>
<dbReference type="RefSeq" id="WP_053550908.1">
    <property type="nucleotide sequence ID" value="NZ_CP010802.1"/>
</dbReference>
<dbReference type="InterPro" id="IPR001296">
    <property type="entry name" value="Glyco_trans_1"/>
</dbReference>
<keyword evidence="4" id="KW-1185">Reference proteome</keyword>
<dbReference type="PANTHER" id="PTHR12526">
    <property type="entry name" value="GLYCOSYLTRANSFERASE"/>
    <property type="match status" value="1"/>
</dbReference>
<evidence type="ECO:0000259" key="2">
    <source>
        <dbReference type="Pfam" id="PF13439"/>
    </source>
</evidence>
<evidence type="ECO:0000259" key="1">
    <source>
        <dbReference type="Pfam" id="PF00534"/>
    </source>
</evidence>
<name>A0A0M4CXC2_9BACT</name>
<dbReference type="Proteomes" id="UP000057158">
    <property type="component" value="Chromosome"/>
</dbReference>
<accession>A0A0M4CXC2</accession>
<dbReference type="OrthoDB" id="5490278at2"/>
<feature type="domain" description="Glycosyl transferase family 1" evidence="1">
    <location>
        <begin position="177"/>
        <end position="331"/>
    </location>
</feature>
<evidence type="ECO:0000313" key="3">
    <source>
        <dbReference type="EMBL" id="ALC16854.1"/>
    </source>
</evidence>
<dbReference type="Pfam" id="PF13439">
    <property type="entry name" value="Glyco_transf_4"/>
    <property type="match status" value="1"/>
</dbReference>
<dbReference type="InterPro" id="IPR028098">
    <property type="entry name" value="Glyco_trans_4-like_N"/>
</dbReference>
<proteinExistence type="predicted"/>
<protein>
    <submittedName>
        <fullName evidence="3">Glycosyl transferase, group 1</fullName>
    </submittedName>
</protein>
<sequence>MIKVLHTIDTTGPGGAETVFINLVKGLDATKFKSVVAIRGPGWVCDTLRGHGIEPAFVQSSGGFNFSYLKELIDIIREHKIDVIQAHLLGSSLYSSMAGLICRVPVISTIHGFVDTNEKERLMSLKTKIINLGSKKNVFVSNQLREYFVKNFGFVAEKSMTIYNGVDTTVFYPRKDDSIRREYGIGPEHTVVGAVGNIRSAKGYDIFLKAAKIIHEQHPESRFIVAGQGSGKLYDELIQLRRSLKLEEVFHFIGFQNDAAKVFNNFDIFVLPSISEGFSISTIEAMACGLPIVVTKSGGPEEILQNTKTNIITEKTSPIDIANNITKFITKINKKNLKIAIVDESCETKFSLKKMVSSYSLLYEELTNII</sequence>